<dbReference type="AlphaFoldDB" id="R7TA65"/>
<keyword evidence="3 7" id="KW-0813">Transport</keyword>
<dbReference type="PANTHER" id="PTHR19139">
    <property type="entry name" value="AQUAPORIN TRANSPORTER"/>
    <property type="match status" value="1"/>
</dbReference>
<dbReference type="OrthoDB" id="3222at2759"/>
<dbReference type="PROSITE" id="PS00221">
    <property type="entry name" value="MIP"/>
    <property type="match status" value="1"/>
</dbReference>
<organism evidence="9">
    <name type="scientific">Capitella teleta</name>
    <name type="common">Polychaete worm</name>
    <dbReference type="NCBI Taxonomy" id="283909"/>
    <lineage>
        <taxon>Eukaryota</taxon>
        <taxon>Metazoa</taxon>
        <taxon>Spiralia</taxon>
        <taxon>Lophotrochozoa</taxon>
        <taxon>Annelida</taxon>
        <taxon>Polychaeta</taxon>
        <taxon>Sedentaria</taxon>
        <taxon>Scolecida</taxon>
        <taxon>Capitellidae</taxon>
        <taxon>Capitella</taxon>
    </lineage>
</organism>
<evidence type="ECO:0000256" key="6">
    <source>
        <dbReference type="ARBA" id="ARBA00023136"/>
    </source>
</evidence>
<dbReference type="PRINTS" id="PR00783">
    <property type="entry name" value="MINTRINSICP"/>
</dbReference>
<evidence type="ECO:0000256" key="8">
    <source>
        <dbReference type="SAM" id="Phobius"/>
    </source>
</evidence>
<evidence type="ECO:0000313" key="11">
    <source>
        <dbReference type="Proteomes" id="UP000014760"/>
    </source>
</evidence>
<dbReference type="PANTHER" id="PTHR19139:SF284">
    <property type="entry name" value="AQUAPORIN"/>
    <property type="match status" value="1"/>
</dbReference>
<evidence type="ECO:0008006" key="12">
    <source>
        <dbReference type="Google" id="ProtNLM"/>
    </source>
</evidence>
<evidence type="ECO:0000256" key="7">
    <source>
        <dbReference type="RuleBase" id="RU000477"/>
    </source>
</evidence>
<dbReference type="GO" id="GO:0015250">
    <property type="term" value="F:water channel activity"/>
    <property type="evidence" value="ECO:0007669"/>
    <property type="project" value="TreeGrafter"/>
</dbReference>
<feature type="transmembrane region" description="Helical" evidence="8">
    <location>
        <begin position="185"/>
        <end position="205"/>
    </location>
</feature>
<reference evidence="11" key="1">
    <citation type="submission" date="2012-12" db="EMBL/GenBank/DDBJ databases">
        <authorList>
            <person name="Hellsten U."/>
            <person name="Grimwood J."/>
            <person name="Chapman J.A."/>
            <person name="Shapiro H."/>
            <person name="Aerts A."/>
            <person name="Otillar R.P."/>
            <person name="Terry A.Y."/>
            <person name="Boore J.L."/>
            <person name="Simakov O."/>
            <person name="Marletaz F."/>
            <person name="Cho S.-J."/>
            <person name="Edsinger-Gonzales E."/>
            <person name="Havlak P."/>
            <person name="Kuo D.-H."/>
            <person name="Larsson T."/>
            <person name="Lv J."/>
            <person name="Arendt D."/>
            <person name="Savage R."/>
            <person name="Osoegawa K."/>
            <person name="de Jong P."/>
            <person name="Lindberg D.R."/>
            <person name="Seaver E.C."/>
            <person name="Weisblat D.A."/>
            <person name="Putnam N.H."/>
            <person name="Grigoriev I.V."/>
            <person name="Rokhsar D.S."/>
        </authorList>
    </citation>
    <scope>NUCLEOTIDE SEQUENCE</scope>
    <source>
        <strain evidence="11">I ESC-2004</strain>
    </source>
</reference>
<feature type="transmembrane region" description="Helical" evidence="8">
    <location>
        <begin position="55"/>
        <end position="75"/>
    </location>
</feature>
<keyword evidence="5 8" id="KW-1133">Transmembrane helix</keyword>
<evidence type="ECO:0000256" key="2">
    <source>
        <dbReference type="ARBA" id="ARBA00006175"/>
    </source>
</evidence>
<reference evidence="9 11" key="2">
    <citation type="journal article" date="2013" name="Nature">
        <title>Insights into bilaterian evolution from three spiralian genomes.</title>
        <authorList>
            <person name="Simakov O."/>
            <person name="Marletaz F."/>
            <person name="Cho S.J."/>
            <person name="Edsinger-Gonzales E."/>
            <person name="Havlak P."/>
            <person name="Hellsten U."/>
            <person name="Kuo D.H."/>
            <person name="Larsson T."/>
            <person name="Lv J."/>
            <person name="Arendt D."/>
            <person name="Savage R."/>
            <person name="Osoegawa K."/>
            <person name="de Jong P."/>
            <person name="Grimwood J."/>
            <person name="Chapman J.A."/>
            <person name="Shapiro H."/>
            <person name="Aerts A."/>
            <person name="Otillar R.P."/>
            <person name="Terry A.Y."/>
            <person name="Boore J.L."/>
            <person name="Grigoriev I.V."/>
            <person name="Lindberg D.R."/>
            <person name="Seaver E.C."/>
            <person name="Weisblat D.A."/>
            <person name="Putnam N.H."/>
            <person name="Rokhsar D.S."/>
        </authorList>
    </citation>
    <scope>NUCLEOTIDE SEQUENCE</scope>
    <source>
        <strain evidence="9 11">I ESC-2004</strain>
    </source>
</reference>
<dbReference type="SUPFAM" id="SSF81338">
    <property type="entry name" value="Aquaporin-like"/>
    <property type="match status" value="1"/>
</dbReference>
<dbReference type="GO" id="GO:0005886">
    <property type="term" value="C:plasma membrane"/>
    <property type="evidence" value="ECO:0007669"/>
    <property type="project" value="TreeGrafter"/>
</dbReference>
<dbReference type="Pfam" id="PF00230">
    <property type="entry name" value="MIP"/>
    <property type="match status" value="1"/>
</dbReference>
<evidence type="ECO:0000256" key="3">
    <source>
        <dbReference type="ARBA" id="ARBA00022448"/>
    </source>
</evidence>
<dbReference type="OMA" id="SVEVAMC"/>
<dbReference type="InterPro" id="IPR022357">
    <property type="entry name" value="MIP_CS"/>
</dbReference>
<feature type="transmembrane region" description="Helical" evidence="8">
    <location>
        <begin position="153"/>
        <end position="173"/>
    </location>
</feature>
<keyword evidence="11" id="KW-1185">Reference proteome</keyword>
<dbReference type="HOGENOM" id="CLU_020019_3_5_1"/>
<evidence type="ECO:0000256" key="4">
    <source>
        <dbReference type="ARBA" id="ARBA00022692"/>
    </source>
</evidence>
<sequence length="260" mass="27121">MSAANEESPILGSKQEPTGLTRLFLKYVRPPVGEFHAVALFVFVGVLSSTNADTLSVAVAHGLAIALLVAVYGGISGGHVNPAVTLGVVIGGGCEVFVGLLYIIFQLLGGVFGAALARMVLTVGYATTDNVTQVDLYEAIGGGVPQLADGVKAWNGVFVEAILTFILVLTVLMTEVDQQLSVAPLCIGFAVLVDIIVGGSITGAAMNPARSFGPALVAGIWTNEWIYWIGPILGALFAGGSYRAFLAKSEYRILFKDKSE</sequence>
<dbReference type="Gene3D" id="1.20.1080.10">
    <property type="entry name" value="Glycerol uptake facilitator protein"/>
    <property type="match status" value="1"/>
</dbReference>
<evidence type="ECO:0000313" key="9">
    <source>
        <dbReference type="EMBL" id="ELT87904.1"/>
    </source>
</evidence>
<keyword evidence="4 7" id="KW-0812">Transmembrane</keyword>
<dbReference type="EnsemblMetazoa" id="CapteT184073">
    <property type="protein sequence ID" value="CapteP184073"/>
    <property type="gene ID" value="CapteG184073"/>
</dbReference>
<proteinExistence type="inferred from homology"/>
<comment type="subcellular location">
    <subcellularLocation>
        <location evidence="1">Membrane</location>
        <topology evidence="1">Multi-pass membrane protein</topology>
    </subcellularLocation>
</comment>
<evidence type="ECO:0000313" key="10">
    <source>
        <dbReference type="EnsemblMetazoa" id="CapteP184073"/>
    </source>
</evidence>
<feature type="transmembrane region" description="Helical" evidence="8">
    <location>
        <begin position="32"/>
        <end position="49"/>
    </location>
</feature>
<comment type="similarity">
    <text evidence="2 7">Belongs to the MIP/aquaporin (TC 1.A.8) family.</text>
</comment>
<keyword evidence="6 8" id="KW-0472">Membrane</keyword>
<evidence type="ECO:0000256" key="1">
    <source>
        <dbReference type="ARBA" id="ARBA00004141"/>
    </source>
</evidence>
<name>R7TA65_CAPTE</name>
<dbReference type="InterPro" id="IPR034294">
    <property type="entry name" value="Aquaporin_transptr"/>
</dbReference>
<dbReference type="EMBL" id="AMQN01015631">
    <property type="status" value="NOT_ANNOTATED_CDS"/>
    <property type="molecule type" value="Genomic_DNA"/>
</dbReference>
<dbReference type="InterPro" id="IPR000425">
    <property type="entry name" value="MIP"/>
</dbReference>
<reference evidence="10" key="3">
    <citation type="submission" date="2015-06" db="UniProtKB">
        <authorList>
            <consortium name="EnsemblMetazoa"/>
        </authorList>
    </citation>
    <scope>IDENTIFICATION</scope>
</reference>
<evidence type="ECO:0000256" key="5">
    <source>
        <dbReference type="ARBA" id="ARBA00022989"/>
    </source>
</evidence>
<accession>R7TA65</accession>
<dbReference type="Proteomes" id="UP000014760">
    <property type="component" value="Unassembled WGS sequence"/>
</dbReference>
<feature type="transmembrane region" description="Helical" evidence="8">
    <location>
        <begin position="225"/>
        <end position="246"/>
    </location>
</feature>
<dbReference type="InterPro" id="IPR023271">
    <property type="entry name" value="Aquaporin-like"/>
</dbReference>
<protein>
    <recommendedName>
        <fullName evidence="12">Aquaporin</fullName>
    </recommendedName>
</protein>
<dbReference type="STRING" id="283909.R7TA65"/>
<dbReference type="EMBL" id="KB312095">
    <property type="protein sequence ID" value="ELT87904.1"/>
    <property type="molecule type" value="Genomic_DNA"/>
</dbReference>
<feature type="transmembrane region" description="Helical" evidence="8">
    <location>
        <begin position="82"/>
        <end position="105"/>
    </location>
</feature>
<gene>
    <name evidence="9" type="ORF">CAPTEDRAFT_184073</name>
</gene>